<sequence>MILCHTTRPRVDQTYPVSSPTRDVPPAWPIVSPQFRFGSHRVISSVMIALHDENRWCIQSNHLWSPQEPFCDPGLVDLVFHEKRWNVTMKATRAGVQNQTMESTVRRGPVFVVGAGFIAELENHLFWRRTNSGAI</sequence>
<reference evidence="1 2" key="1">
    <citation type="journal article" date="2016" name="PLoS ONE">
        <title>Sequence Assembly of Yarrowia lipolytica Strain W29/CLIB89 Shows Transposable Element Diversity.</title>
        <authorList>
            <person name="Magnan C."/>
            <person name="Yu J."/>
            <person name="Chang I."/>
            <person name="Jahn E."/>
            <person name="Kanomata Y."/>
            <person name="Wu J."/>
            <person name="Zeller M."/>
            <person name="Oakes M."/>
            <person name="Baldi P."/>
            <person name="Sandmeyer S."/>
        </authorList>
    </citation>
    <scope>NUCLEOTIDE SEQUENCE [LARGE SCALE GENOMIC DNA]</scope>
    <source>
        <strain evidence="2">CLIB89(W29)</strain>
    </source>
</reference>
<dbReference type="Proteomes" id="UP000182444">
    <property type="component" value="Chromosome 1C"/>
</dbReference>
<protein>
    <submittedName>
        <fullName evidence="1">Uncharacterized protein</fullName>
    </submittedName>
</protein>
<accession>A0A1D8N9A7</accession>
<gene>
    <name evidence="1" type="ORF">YALI1_C03201g</name>
</gene>
<dbReference type="VEuPathDB" id="FungiDB:YALI1_C03201g"/>
<evidence type="ECO:0000313" key="2">
    <source>
        <dbReference type="Proteomes" id="UP000182444"/>
    </source>
</evidence>
<dbReference type="RefSeq" id="XP_068138281.1">
    <property type="nucleotide sequence ID" value="XM_068282180.1"/>
</dbReference>
<dbReference type="GeneID" id="94582823"/>
<dbReference type="EMBL" id="CP017555">
    <property type="protein sequence ID" value="AOW02226.1"/>
    <property type="molecule type" value="Genomic_DNA"/>
</dbReference>
<name>A0A1D8N9A7_YARLL</name>
<evidence type="ECO:0000313" key="1">
    <source>
        <dbReference type="EMBL" id="AOW02226.1"/>
    </source>
</evidence>
<organism evidence="1 2">
    <name type="scientific">Yarrowia lipolytica</name>
    <name type="common">Candida lipolytica</name>
    <dbReference type="NCBI Taxonomy" id="4952"/>
    <lineage>
        <taxon>Eukaryota</taxon>
        <taxon>Fungi</taxon>
        <taxon>Dikarya</taxon>
        <taxon>Ascomycota</taxon>
        <taxon>Saccharomycotina</taxon>
        <taxon>Dipodascomycetes</taxon>
        <taxon>Dipodascales</taxon>
        <taxon>Dipodascales incertae sedis</taxon>
        <taxon>Yarrowia</taxon>
    </lineage>
</organism>
<proteinExistence type="predicted"/>
<dbReference type="AlphaFoldDB" id="A0A1D8N9A7"/>